<dbReference type="Pfam" id="PF12937">
    <property type="entry name" value="F-box-like"/>
    <property type="match status" value="1"/>
</dbReference>
<dbReference type="InterPro" id="IPR001810">
    <property type="entry name" value="F-box_dom"/>
</dbReference>
<dbReference type="InterPro" id="IPR036047">
    <property type="entry name" value="F-box-like_dom_sf"/>
</dbReference>
<feature type="compositionally biased region" description="Pro residues" evidence="1">
    <location>
        <begin position="569"/>
        <end position="580"/>
    </location>
</feature>
<organism evidence="3 4">
    <name type="scientific">Amylocarpus encephaloides</name>
    <dbReference type="NCBI Taxonomy" id="45428"/>
    <lineage>
        <taxon>Eukaryota</taxon>
        <taxon>Fungi</taxon>
        <taxon>Dikarya</taxon>
        <taxon>Ascomycota</taxon>
        <taxon>Pezizomycotina</taxon>
        <taxon>Leotiomycetes</taxon>
        <taxon>Helotiales</taxon>
        <taxon>Helotiales incertae sedis</taxon>
        <taxon>Amylocarpus</taxon>
    </lineage>
</organism>
<feature type="region of interest" description="Disordered" evidence="1">
    <location>
        <begin position="389"/>
        <end position="414"/>
    </location>
</feature>
<feature type="region of interest" description="Disordered" evidence="1">
    <location>
        <begin position="499"/>
        <end position="580"/>
    </location>
</feature>
<evidence type="ECO:0000313" key="3">
    <source>
        <dbReference type="EMBL" id="KAG9230361.1"/>
    </source>
</evidence>
<dbReference type="PROSITE" id="PS50181">
    <property type="entry name" value="FBOX"/>
    <property type="match status" value="1"/>
</dbReference>
<dbReference type="EMBL" id="MU251680">
    <property type="protein sequence ID" value="KAG9230361.1"/>
    <property type="molecule type" value="Genomic_DNA"/>
</dbReference>
<dbReference type="OrthoDB" id="4200124at2759"/>
<dbReference type="Proteomes" id="UP000824998">
    <property type="component" value="Unassembled WGS sequence"/>
</dbReference>
<gene>
    <name evidence="3" type="ORF">BJ875DRAFT_385330</name>
</gene>
<feature type="compositionally biased region" description="Acidic residues" evidence="1">
    <location>
        <begin position="532"/>
        <end position="543"/>
    </location>
</feature>
<accession>A0A9P7YB19</accession>
<reference evidence="3" key="1">
    <citation type="journal article" date="2021" name="IMA Fungus">
        <title>Genomic characterization of three marine fungi, including Emericellopsis atlantica sp. nov. with signatures of a generalist lifestyle and marine biomass degradation.</title>
        <authorList>
            <person name="Hagestad O.C."/>
            <person name="Hou L."/>
            <person name="Andersen J.H."/>
            <person name="Hansen E.H."/>
            <person name="Altermark B."/>
            <person name="Li C."/>
            <person name="Kuhnert E."/>
            <person name="Cox R.J."/>
            <person name="Crous P.W."/>
            <person name="Spatafora J.W."/>
            <person name="Lail K."/>
            <person name="Amirebrahimi M."/>
            <person name="Lipzen A."/>
            <person name="Pangilinan J."/>
            <person name="Andreopoulos W."/>
            <person name="Hayes R.D."/>
            <person name="Ng V."/>
            <person name="Grigoriev I.V."/>
            <person name="Jackson S.A."/>
            <person name="Sutton T.D.S."/>
            <person name="Dobson A.D.W."/>
            <person name="Rama T."/>
        </authorList>
    </citation>
    <scope>NUCLEOTIDE SEQUENCE</scope>
    <source>
        <strain evidence="3">TRa018bII</strain>
    </source>
</reference>
<sequence length="1025" mass="113081">MATSTNAKPPLEKKPITILDLPAETQKEIFMHASSTDLIALSLVSRHFRDLAAEQIYRSFHIVFPDDDRAGIESPVDVLTAGLETFVGSEYNYARYLREVVLEPLSAGAKGEGAYRYYMHEQSYGKLINTLFLLLLRKAHSLETFRWDIRVELSRPVFKALHEISALQHLHLRMQLGHSTYQAPAPILASSTTGATHHHAVSLPPPPPPSMGPPPGFGLPAHSYLPPSFHFGSSTANQYATGSKNASKFQTKTPKALLPPLPMPSPTLSGFKNLRTLEILDMDTFDYIIELRSCIRNSSSTLSTLKVSFSEMLAKKSRKPTPEVHSDDESEVEDEFGQVIPLGPPPPGMPSSSSAETISKALKAQEEKKKQEEAFQMILGVASVKNLKSSQAAKHDADDKAESVSETKSKTDSKFEDRRLTLIKNLGPVAQKLMLYVKPGVDVTAESQNALDMIEQASKEYLDSLAKDKLPTKAPAESSTMVTPVTSTTSVDAVVENEVVMRDDVNSGPGLFDGPTEKKKSSPVDLGVSNPDDIDIEEPEGDELTSGLDLVATENEDLEESGETLPTQPNEPPSIPIEPKYPPSVVSPLFEEIAAFITEFTNRVGVSRTLREGPERQVAIKKETCLLRSRADELFASRMNPDNDAHTLASIESEIRSLHEKAVILKYEFDNWPEKAAAPAEDNSKMSEYVRNTRGLNLTTLALYLIPLPKPNVMSRGIDLSVLQDITLLNVGAQAPFWNHLAKENVASPLPLHKIYTDNVTLPFLGLVAQLENVTELLLLEKQKGRVESTALKTTVTIEQIRKVLKKHVSTLKVLLIKHDSNSEWDLNLKITMMLCIKAVNLEELSVTFSHKIVHTLLQSIPGMVSLRALHTNYFRQEDQCEWIKSNFGKFLVDTVSHSPQMQLEYVALGQQIERLVRRAKASPSHESNKKGKGKATDNYKVLSEMVLGSSLPWPDGSSINNHASSSNTASGAPYFDWQASSDDESEHGPVVGKLGLRIETVEGIRFSDVSGVRIFEKDVIGGRL</sequence>
<keyword evidence="4" id="KW-1185">Reference proteome</keyword>
<feature type="compositionally biased region" description="Basic and acidic residues" evidence="1">
    <location>
        <begin position="393"/>
        <end position="414"/>
    </location>
</feature>
<dbReference type="AlphaFoldDB" id="A0A9P7YB19"/>
<comment type="caution">
    <text evidence="3">The sequence shown here is derived from an EMBL/GenBank/DDBJ whole genome shotgun (WGS) entry which is preliminary data.</text>
</comment>
<name>A0A9P7YB19_9HELO</name>
<evidence type="ECO:0000313" key="4">
    <source>
        <dbReference type="Proteomes" id="UP000824998"/>
    </source>
</evidence>
<feature type="region of interest" description="Disordered" evidence="1">
    <location>
        <begin position="314"/>
        <end position="366"/>
    </location>
</feature>
<dbReference type="SMART" id="SM00256">
    <property type="entry name" value="FBOX"/>
    <property type="match status" value="1"/>
</dbReference>
<protein>
    <recommendedName>
        <fullName evidence="2">F-box domain-containing protein</fullName>
    </recommendedName>
</protein>
<evidence type="ECO:0000256" key="1">
    <source>
        <dbReference type="SAM" id="MobiDB-lite"/>
    </source>
</evidence>
<proteinExistence type="predicted"/>
<dbReference type="SUPFAM" id="SSF81383">
    <property type="entry name" value="F-box domain"/>
    <property type="match status" value="1"/>
</dbReference>
<feature type="domain" description="F-box" evidence="2">
    <location>
        <begin position="15"/>
        <end position="60"/>
    </location>
</feature>
<evidence type="ECO:0000259" key="2">
    <source>
        <dbReference type="PROSITE" id="PS50181"/>
    </source>
</evidence>